<protein>
    <submittedName>
        <fullName evidence="4">GNAT family N-acetyltransferase</fullName>
    </submittedName>
</protein>
<evidence type="ECO:0000259" key="3">
    <source>
        <dbReference type="PROSITE" id="PS51186"/>
    </source>
</evidence>
<name>A0A926NYB9_9HYPH</name>
<keyword evidence="1" id="KW-0808">Transferase</keyword>
<dbReference type="Pfam" id="PF00583">
    <property type="entry name" value="Acetyltransf_1"/>
    <property type="match status" value="1"/>
</dbReference>
<proteinExistence type="predicted"/>
<dbReference type="Proteomes" id="UP000598467">
    <property type="component" value="Unassembled WGS sequence"/>
</dbReference>
<dbReference type="AlphaFoldDB" id="A0A926NYB9"/>
<dbReference type="PANTHER" id="PTHR10545">
    <property type="entry name" value="DIAMINE N-ACETYLTRANSFERASE"/>
    <property type="match status" value="1"/>
</dbReference>
<dbReference type="PANTHER" id="PTHR10545:SF29">
    <property type="entry name" value="GH14572P-RELATED"/>
    <property type="match status" value="1"/>
</dbReference>
<evidence type="ECO:0000313" key="4">
    <source>
        <dbReference type="EMBL" id="MBD1545518.1"/>
    </source>
</evidence>
<sequence>MYTISIRRAEKADAEKLNAALMRLSDDIGDDHGASTEDLIRHGFGPSAAFHALLAEQGDSRSVVGVIVYSPVFSTVRASAGLYVSDLWVSGETRGSGLGKRLLAAALQAAPKDWTVGFLKLAVYEDNPSARAFYDRLGFSHDPNETYLTLAGSALKDLKETP</sequence>
<dbReference type="PROSITE" id="PS51186">
    <property type="entry name" value="GNAT"/>
    <property type="match status" value="1"/>
</dbReference>
<evidence type="ECO:0000256" key="1">
    <source>
        <dbReference type="ARBA" id="ARBA00022679"/>
    </source>
</evidence>
<dbReference type="Gene3D" id="3.40.630.30">
    <property type="match status" value="1"/>
</dbReference>
<dbReference type="InterPro" id="IPR000182">
    <property type="entry name" value="GNAT_dom"/>
</dbReference>
<evidence type="ECO:0000313" key="5">
    <source>
        <dbReference type="Proteomes" id="UP000598467"/>
    </source>
</evidence>
<dbReference type="EMBL" id="JABFCZ010000004">
    <property type="protein sequence ID" value="MBD1545518.1"/>
    <property type="molecule type" value="Genomic_DNA"/>
</dbReference>
<dbReference type="GO" id="GO:0008080">
    <property type="term" value="F:N-acetyltransferase activity"/>
    <property type="evidence" value="ECO:0007669"/>
    <property type="project" value="UniProtKB-ARBA"/>
</dbReference>
<comment type="caution">
    <text evidence="4">The sequence shown here is derived from an EMBL/GenBank/DDBJ whole genome shotgun (WGS) entry which is preliminary data.</text>
</comment>
<evidence type="ECO:0000256" key="2">
    <source>
        <dbReference type="ARBA" id="ARBA00023315"/>
    </source>
</evidence>
<gene>
    <name evidence="4" type="ORF">HK439_04545</name>
</gene>
<dbReference type="RefSeq" id="WP_190290186.1">
    <property type="nucleotide sequence ID" value="NZ_JABFCZ010000004.1"/>
</dbReference>
<accession>A0A926NYB9</accession>
<keyword evidence="2" id="KW-0012">Acyltransferase</keyword>
<dbReference type="SUPFAM" id="SSF55729">
    <property type="entry name" value="Acyl-CoA N-acyltransferases (Nat)"/>
    <property type="match status" value="1"/>
</dbReference>
<feature type="domain" description="N-acetyltransferase" evidence="3">
    <location>
        <begin position="4"/>
        <end position="159"/>
    </location>
</feature>
<dbReference type="InterPro" id="IPR016181">
    <property type="entry name" value="Acyl_CoA_acyltransferase"/>
</dbReference>
<reference evidence="4" key="1">
    <citation type="submission" date="2020-05" db="EMBL/GenBank/DDBJ databases">
        <title>Identification of trans-AT polyketide cluster in two marine bacteria, producers of a novel glutaramide-containing polyketide sesbanimide D and analogs.</title>
        <authorList>
            <person name="Kacar D."/>
            <person name="Rodriguez P."/>
            <person name="Canedo L."/>
            <person name="Gonzalez E."/>
            <person name="Galan B."/>
            <person name="De La Calle F."/>
            <person name="Garcia J.L."/>
        </authorList>
    </citation>
    <scope>NUCLEOTIDE SEQUENCE</scope>
    <source>
        <strain evidence="4">PHM038</strain>
    </source>
</reference>
<dbReference type="InterPro" id="IPR051016">
    <property type="entry name" value="Diverse_Substrate_AcTransf"/>
</dbReference>
<organism evidence="4 5">
    <name type="scientific">Roseibium aggregatum</name>
    <dbReference type="NCBI Taxonomy" id="187304"/>
    <lineage>
        <taxon>Bacteria</taxon>
        <taxon>Pseudomonadati</taxon>
        <taxon>Pseudomonadota</taxon>
        <taxon>Alphaproteobacteria</taxon>
        <taxon>Hyphomicrobiales</taxon>
        <taxon>Stappiaceae</taxon>
        <taxon>Roseibium</taxon>
    </lineage>
</organism>